<keyword evidence="5 6" id="KW-0233">DNA recombination</keyword>
<sequence length="171" mass="19304">MTTRDIRAHFEEAHGVEVSAAFISQVTNEVMDEVNAWRNRPLDAVYPIVYPDALVVRSRASGAVENKSVYLALGINMDGEKELLGLWMAHTEGAKFRLSVMTELKNRGVRDIFIPCVDGLKGFPEAIETVYPQTRVQLCIVHQVRHSLRYVSWKQRKEVAANLHRCNPVGS</sequence>
<dbReference type="EMBL" id="CAADFI010000603">
    <property type="protein sequence ID" value="VFK05618.1"/>
    <property type="molecule type" value="Genomic_DNA"/>
</dbReference>
<evidence type="ECO:0000256" key="6">
    <source>
        <dbReference type="RuleBase" id="RU365089"/>
    </source>
</evidence>
<proteinExistence type="inferred from homology"/>
<dbReference type="PROSITE" id="PS01007">
    <property type="entry name" value="TRANSPOSASE_MUTATOR"/>
    <property type="match status" value="1"/>
</dbReference>
<dbReference type="GO" id="GO:0006313">
    <property type="term" value="P:DNA transposition"/>
    <property type="evidence" value="ECO:0007669"/>
    <property type="project" value="UniProtKB-UniRule"/>
</dbReference>
<dbReference type="AlphaFoldDB" id="A0A450VN02"/>
<gene>
    <name evidence="7" type="ORF">BECKH772A_GA0070896_105401</name>
    <name evidence="9" type="ORF">BECKH772A_GA0070896_106191</name>
    <name evidence="8" type="ORF">BECKH772B_GA0070898_106031</name>
    <name evidence="10" type="ORF">BECKH772C_GA0070978_106811</name>
</gene>
<dbReference type="EMBL" id="CAADFG010000540">
    <property type="protein sequence ID" value="VFK05382.1"/>
    <property type="molecule type" value="Genomic_DNA"/>
</dbReference>
<evidence type="ECO:0000256" key="3">
    <source>
        <dbReference type="ARBA" id="ARBA00022578"/>
    </source>
</evidence>
<dbReference type="GO" id="GO:0004803">
    <property type="term" value="F:transposase activity"/>
    <property type="evidence" value="ECO:0007669"/>
    <property type="project" value="UniProtKB-UniRule"/>
</dbReference>
<keyword evidence="6" id="KW-0814">Transposable element</keyword>
<dbReference type="Pfam" id="PF00872">
    <property type="entry name" value="Transposase_mut"/>
    <property type="match status" value="1"/>
</dbReference>
<comment type="function">
    <text evidence="1 6">Required for the transposition of the insertion element.</text>
</comment>
<dbReference type="PANTHER" id="PTHR33217">
    <property type="entry name" value="TRANSPOSASE FOR INSERTION SEQUENCE ELEMENT IS1081"/>
    <property type="match status" value="1"/>
</dbReference>
<reference evidence="9" key="1">
    <citation type="submission" date="2019-02" db="EMBL/GenBank/DDBJ databases">
        <authorList>
            <person name="Gruber-Vodicka R. H."/>
            <person name="Seah K. B. B."/>
        </authorList>
    </citation>
    <scope>NUCLEOTIDE SEQUENCE</scope>
    <source>
        <strain evidence="10">BECK_SA2B12</strain>
        <strain evidence="9">BECK_SA2B15</strain>
        <strain evidence="8">BECK_SA2B20</strain>
    </source>
</reference>
<keyword evidence="4 6" id="KW-0238">DNA-binding</keyword>
<evidence type="ECO:0000313" key="8">
    <source>
        <dbReference type="EMBL" id="VFK05618.1"/>
    </source>
</evidence>
<dbReference type="GO" id="GO:0003677">
    <property type="term" value="F:DNA binding"/>
    <property type="evidence" value="ECO:0007669"/>
    <property type="project" value="UniProtKB-UniRule"/>
</dbReference>
<dbReference type="EMBL" id="CAADFG010000619">
    <property type="protein sequence ID" value="VFK06174.1"/>
    <property type="molecule type" value="Genomic_DNA"/>
</dbReference>
<accession>A0A450VN02</accession>
<evidence type="ECO:0000313" key="10">
    <source>
        <dbReference type="EMBL" id="VFK10112.1"/>
    </source>
</evidence>
<dbReference type="InterPro" id="IPR001207">
    <property type="entry name" value="Transposase_mutator"/>
</dbReference>
<evidence type="ECO:0000256" key="4">
    <source>
        <dbReference type="ARBA" id="ARBA00023125"/>
    </source>
</evidence>
<dbReference type="PANTHER" id="PTHR33217:SF5">
    <property type="entry name" value="MUTATOR FAMILY TRANSPOSASE"/>
    <property type="match status" value="1"/>
</dbReference>
<evidence type="ECO:0000256" key="5">
    <source>
        <dbReference type="ARBA" id="ARBA00023172"/>
    </source>
</evidence>
<keyword evidence="3 6" id="KW-0815">Transposition</keyword>
<evidence type="ECO:0000256" key="2">
    <source>
        <dbReference type="ARBA" id="ARBA00010961"/>
    </source>
</evidence>
<comment type="similarity">
    <text evidence="2 6">Belongs to the transposase mutator family.</text>
</comment>
<protein>
    <recommendedName>
        <fullName evidence="6">Mutator family transposase</fullName>
    </recommendedName>
</protein>
<evidence type="ECO:0000256" key="1">
    <source>
        <dbReference type="ARBA" id="ARBA00002190"/>
    </source>
</evidence>
<evidence type="ECO:0000313" key="9">
    <source>
        <dbReference type="EMBL" id="VFK06174.1"/>
    </source>
</evidence>
<name>A0A450VN02_9GAMM</name>
<dbReference type="EMBL" id="CAADFJ010000681">
    <property type="protein sequence ID" value="VFK10112.1"/>
    <property type="molecule type" value="Genomic_DNA"/>
</dbReference>
<organism evidence="9">
    <name type="scientific">Candidatus Kentrum eta</name>
    <dbReference type="NCBI Taxonomy" id="2126337"/>
    <lineage>
        <taxon>Bacteria</taxon>
        <taxon>Pseudomonadati</taxon>
        <taxon>Pseudomonadota</taxon>
        <taxon>Gammaproteobacteria</taxon>
        <taxon>Candidatus Kentrum</taxon>
    </lineage>
</organism>
<evidence type="ECO:0000313" key="7">
    <source>
        <dbReference type="EMBL" id="VFK05382.1"/>
    </source>
</evidence>